<name>A0A813ZRM5_9BILA</name>
<dbReference type="EMBL" id="CAJNOM010000044">
    <property type="protein sequence ID" value="CAF0904221.1"/>
    <property type="molecule type" value="Genomic_DNA"/>
</dbReference>
<organism evidence="1 3">
    <name type="scientific">Adineta steineri</name>
    <dbReference type="NCBI Taxonomy" id="433720"/>
    <lineage>
        <taxon>Eukaryota</taxon>
        <taxon>Metazoa</taxon>
        <taxon>Spiralia</taxon>
        <taxon>Gnathifera</taxon>
        <taxon>Rotifera</taxon>
        <taxon>Eurotatoria</taxon>
        <taxon>Bdelloidea</taxon>
        <taxon>Adinetida</taxon>
        <taxon>Adinetidae</taxon>
        <taxon>Adineta</taxon>
    </lineage>
</organism>
<comment type="caution">
    <text evidence="1">The sequence shown here is derived from an EMBL/GenBank/DDBJ whole genome shotgun (WGS) entry which is preliminary data.</text>
</comment>
<sequence>MKARVNQQTDQVKINIISSPHDFSHLEEELCLLIQAPIHQNIAKSLCDILEKVDNGILHGKLAIMVVDGSIPLGDDPAKASDEFKRRGIVLIVVAKGRPRYDISYFYNNLARNTGGEYILLEDVSRICSSVIDSSIVRVDADLCMDLAYMSTTTSVIDNTDDQNEITDGVGDLAFDHDFILMLQMLLFFFIDSRLV</sequence>
<dbReference type="EMBL" id="CAJNOI010000828">
    <property type="protein sequence ID" value="CAF1351163.1"/>
    <property type="molecule type" value="Genomic_DNA"/>
</dbReference>
<dbReference type="OrthoDB" id="10069740at2759"/>
<dbReference type="Proteomes" id="UP000663877">
    <property type="component" value="Unassembled WGS sequence"/>
</dbReference>
<gene>
    <name evidence="2" type="ORF">BJG266_LOCUS34960</name>
    <name evidence="1" type="ORF">QVE165_LOCUS9646</name>
</gene>
<dbReference type="SUPFAM" id="SSF53300">
    <property type="entry name" value="vWA-like"/>
    <property type="match status" value="1"/>
</dbReference>
<keyword evidence="3" id="KW-1185">Reference proteome</keyword>
<accession>A0A813ZRM5</accession>
<evidence type="ECO:0000313" key="1">
    <source>
        <dbReference type="EMBL" id="CAF0904221.1"/>
    </source>
</evidence>
<dbReference type="AlphaFoldDB" id="A0A813ZRM5"/>
<evidence type="ECO:0000313" key="2">
    <source>
        <dbReference type="EMBL" id="CAF1351163.1"/>
    </source>
</evidence>
<dbReference type="Proteomes" id="UP000663832">
    <property type="component" value="Unassembled WGS sequence"/>
</dbReference>
<evidence type="ECO:0000313" key="3">
    <source>
        <dbReference type="Proteomes" id="UP000663832"/>
    </source>
</evidence>
<reference evidence="1" key="1">
    <citation type="submission" date="2021-02" db="EMBL/GenBank/DDBJ databases">
        <authorList>
            <person name="Nowell W R."/>
        </authorList>
    </citation>
    <scope>NUCLEOTIDE SEQUENCE</scope>
</reference>
<dbReference type="InterPro" id="IPR036465">
    <property type="entry name" value="vWFA_dom_sf"/>
</dbReference>
<proteinExistence type="predicted"/>
<protein>
    <submittedName>
        <fullName evidence="1">Uncharacterized protein</fullName>
    </submittedName>
</protein>